<accession>A0A426TVQ1</accession>
<sequence>MSSYPLDPRRRFVRGTRGGKIRQATTVWYEHTPAAGAVAAILSATPLADGAPTVVTKSLTQPDVPRVLTVKGNAASLVGPVTIQGLDANHLAISETLTLDGTTVVVGTQAFSRIHRITLPPRAASTNTVSVGTGSALGLWHTLHADVRLVTTLDGAPDAGTLSMHAEDVARNLFTPAGVLTGTKILRIIYLV</sequence>
<organism evidence="1 2">
    <name type="scientific">Candidatus Viridilinea halotolerans</name>
    <dbReference type="NCBI Taxonomy" id="2491704"/>
    <lineage>
        <taxon>Bacteria</taxon>
        <taxon>Bacillati</taxon>
        <taxon>Chloroflexota</taxon>
        <taxon>Chloroflexia</taxon>
        <taxon>Chloroflexales</taxon>
        <taxon>Chloroflexineae</taxon>
        <taxon>Oscillochloridaceae</taxon>
        <taxon>Candidatus Viridilinea</taxon>
    </lineage>
</organism>
<name>A0A426TVQ1_9CHLR</name>
<comment type="caution">
    <text evidence="1">The sequence shown here is derived from an EMBL/GenBank/DDBJ whole genome shotgun (WGS) entry which is preliminary data.</text>
</comment>
<protein>
    <submittedName>
        <fullName evidence="1">Uncharacterized protein</fullName>
    </submittedName>
</protein>
<proteinExistence type="predicted"/>
<dbReference type="Proteomes" id="UP000280307">
    <property type="component" value="Unassembled WGS sequence"/>
</dbReference>
<dbReference type="EMBL" id="RSAS01000616">
    <property type="protein sequence ID" value="RRR69566.1"/>
    <property type="molecule type" value="Genomic_DNA"/>
</dbReference>
<evidence type="ECO:0000313" key="2">
    <source>
        <dbReference type="Proteomes" id="UP000280307"/>
    </source>
</evidence>
<reference evidence="1 2" key="1">
    <citation type="submission" date="2018-12" db="EMBL/GenBank/DDBJ databases">
        <title>Genome Sequence of Candidatus Viridilinea halotolerans isolated from saline sulfide-rich spring.</title>
        <authorList>
            <person name="Grouzdev D.S."/>
            <person name="Burganskaya E.I."/>
            <person name="Krutkina M.S."/>
            <person name="Sukhacheva M.V."/>
            <person name="Gorlenko V.M."/>
        </authorList>
    </citation>
    <scope>NUCLEOTIDE SEQUENCE [LARGE SCALE GENOMIC DNA]</scope>
    <source>
        <strain evidence="1">Chok-6</strain>
    </source>
</reference>
<dbReference type="AlphaFoldDB" id="A0A426TVQ1"/>
<gene>
    <name evidence="1" type="ORF">EI684_15310</name>
</gene>
<evidence type="ECO:0000313" key="1">
    <source>
        <dbReference type="EMBL" id="RRR69566.1"/>
    </source>
</evidence>